<protein>
    <submittedName>
        <fullName evidence="1">Uncharacterized protein</fullName>
    </submittedName>
</protein>
<organism evidence="1 2">
    <name type="scientific">Zophobas morio</name>
    <dbReference type="NCBI Taxonomy" id="2755281"/>
    <lineage>
        <taxon>Eukaryota</taxon>
        <taxon>Metazoa</taxon>
        <taxon>Ecdysozoa</taxon>
        <taxon>Arthropoda</taxon>
        <taxon>Hexapoda</taxon>
        <taxon>Insecta</taxon>
        <taxon>Pterygota</taxon>
        <taxon>Neoptera</taxon>
        <taxon>Endopterygota</taxon>
        <taxon>Coleoptera</taxon>
        <taxon>Polyphaga</taxon>
        <taxon>Cucujiformia</taxon>
        <taxon>Tenebrionidae</taxon>
        <taxon>Zophobas</taxon>
    </lineage>
</organism>
<comment type="caution">
    <text evidence="1">The sequence shown here is derived from an EMBL/GenBank/DDBJ whole genome shotgun (WGS) entry which is preliminary data.</text>
</comment>
<dbReference type="AlphaFoldDB" id="A0AA38I9X4"/>
<gene>
    <name evidence="1" type="ORF">Zmor_012950</name>
</gene>
<dbReference type="EMBL" id="JALNTZ010000004">
    <property type="protein sequence ID" value="KAJ3653713.1"/>
    <property type="molecule type" value="Genomic_DNA"/>
</dbReference>
<reference evidence="1" key="1">
    <citation type="journal article" date="2023" name="G3 (Bethesda)">
        <title>Whole genome assemblies of Zophobas morio and Tenebrio molitor.</title>
        <authorList>
            <person name="Kaur S."/>
            <person name="Stinson S.A."/>
            <person name="diCenzo G.C."/>
        </authorList>
    </citation>
    <scope>NUCLEOTIDE SEQUENCE</scope>
    <source>
        <strain evidence="1">QUZm001</strain>
    </source>
</reference>
<sequence>MSIKLYGTSRVRSFSGGNGRPSYGFLCVTNSQLSTNSSYTKRKFSAYRSESESLIATESVGAPFVGPDPVLYQDTPQSLALVDIWSKPVPGLPTDRSSLSIIHYLYKRSYYSVLSFPFLLLIDGKWSFLSDLQIRRNSSSTVKG</sequence>
<name>A0AA38I9X4_9CUCU</name>
<evidence type="ECO:0000313" key="2">
    <source>
        <dbReference type="Proteomes" id="UP001168821"/>
    </source>
</evidence>
<keyword evidence="2" id="KW-1185">Reference proteome</keyword>
<accession>A0AA38I9X4</accession>
<proteinExistence type="predicted"/>
<evidence type="ECO:0000313" key="1">
    <source>
        <dbReference type="EMBL" id="KAJ3653713.1"/>
    </source>
</evidence>
<dbReference type="Proteomes" id="UP001168821">
    <property type="component" value="Unassembled WGS sequence"/>
</dbReference>